<dbReference type="EMBL" id="KN832971">
    <property type="protein sequence ID" value="KIM91373.1"/>
    <property type="molecule type" value="Genomic_DNA"/>
</dbReference>
<gene>
    <name evidence="1" type="ORF">PILCRDRAFT_127951</name>
</gene>
<evidence type="ECO:0000313" key="2">
    <source>
        <dbReference type="Proteomes" id="UP000054166"/>
    </source>
</evidence>
<reference evidence="2" key="2">
    <citation type="submission" date="2015-01" db="EMBL/GenBank/DDBJ databases">
        <title>Evolutionary Origins and Diversification of the Mycorrhizal Mutualists.</title>
        <authorList>
            <consortium name="DOE Joint Genome Institute"/>
            <consortium name="Mycorrhizal Genomics Consortium"/>
            <person name="Kohler A."/>
            <person name="Kuo A."/>
            <person name="Nagy L.G."/>
            <person name="Floudas D."/>
            <person name="Copeland A."/>
            <person name="Barry K.W."/>
            <person name="Cichocki N."/>
            <person name="Veneault-Fourrey C."/>
            <person name="LaButti K."/>
            <person name="Lindquist E.A."/>
            <person name="Lipzen A."/>
            <person name="Lundell T."/>
            <person name="Morin E."/>
            <person name="Murat C."/>
            <person name="Riley R."/>
            <person name="Ohm R."/>
            <person name="Sun H."/>
            <person name="Tunlid A."/>
            <person name="Henrissat B."/>
            <person name="Grigoriev I.V."/>
            <person name="Hibbett D.S."/>
            <person name="Martin F."/>
        </authorList>
    </citation>
    <scope>NUCLEOTIDE SEQUENCE [LARGE SCALE GENOMIC DNA]</scope>
    <source>
        <strain evidence="2">F 1598</strain>
    </source>
</reference>
<keyword evidence="2" id="KW-1185">Reference proteome</keyword>
<dbReference type="Proteomes" id="UP000054166">
    <property type="component" value="Unassembled WGS sequence"/>
</dbReference>
<reference evidence="1 2" key="1">
    <citation type="submission" date="2014-04" db="EMBL/GenBank/DDBJ databases">
        <authorList>
            <consortium name="DOE Joint Genome Institute"/>
            <person name="Kuo A."/>
            <person name="Tarkka M."/>
            <person name="Buscot F."/>
            <person name="Kohler A."/>
            <person name="Nagy L.G."/>
            <person name="Floudas D."/>
            <person name="Copeland A."/>
            <person name="Barry K.W."/>
            <person name="Cichocki N."/>
            <person name="Veneault-Fourrey C."/>
            <person name="LaButti K."/>
            <person name="Lindquist E.A."/>
            <person name="Lipzen A."/>
            <person name="Lundell T."/>
            <person name="Morin E."/>
            <person name="Murat C."/>
            <person name="Sun H."/>
            <person name="Tunlid A."/>
            <person name="Henrissat B."/>
            <person name="Grigoriev I.V."/>
            <person name="Hibbett D.S."/>
            <person name="Martin F."/>
            <person name="Nordberg H.P."/>
            <person name="Cantor M.N."/>
            <person name="Hua S.X."/>
        </authorList>
    </citation>
    <scope>NUCLEOTIDE SEQUENCE [LARGE SCALE GENOMIC DNA]</scope>
    <source>
        <strain evidence="1 2">F 1598</strain>
    </source>
</reference>
<accession>A0A0C3BXT4</accession>
<proteinExistence type="predicted"/>
<dbReference type="HOGENOM" id="CLU_2321195_0_0_1"/>
<protein>
    <submittedName>
        <fullName evidence="1">Uncharacterized protein</fullName>
    </submittedName>
</protein>
<evidence type="ECO:0000313" key="1">
    <source>
        <dbReference type="EMBL" id="KIM91373.1"/>
    </source>
</evidence>
<dbReference type="InParanoid" id="A0A0C3BXT4"/>
<name>A0A0C3BXT4_PILCF</name>
<organism evidence="1 2">
    <name type="scientific">Piloderma croceum (strain F 1598)</name>
    <dbReference type="NCBI Taxonomy" id="765440"/>
    <lineage>
        <taxon>Eukaryota</taxon>
        <taxon>Fungi</taxon>
        <taxon>Dikarya</taxon>
        <taxon>Basidiomycota</taxon>
        <taxon>Agaricomycotina</taxon>
        <taxon>Agaricomycetes</taxon>
        <taxon>Agaricomycetidae</taxon>
        <taxon>Atheliales</taxon>
        <taxon>Atheliaceae</taxon>
        <taxon>Piloderma</taxon>
    </lineage>
</organism>
<dbReference type="AlphaFoldDB" id="A0A0C3BXT4"/>
<sequence length="99" mass="11553">MIDRVQTPRWHHCSQLSPIIHFGSCQWDLISGPFSLIDKWEPRLMHTEIFACRERDLADIRRGEIKHLFVMPNLPLPASVPDEQCLISGPQQTWTRFCA</sequence>